<evidence type="ECO:0000256" key="5">
    <source>
        <dbReference type="ARBA" id="ARBA00022597"/>
    </source>
</evidence>
<evidence type="ECO:0000256" key="2">
    <source>
        <dbReference type="ARBA" id="ARBA00014783"/>
    </source>
</evidence>
<dbReference type="Gene3D" id="3.40.930.10">
    <property type="entry name" value="Mannitol-specific EII, Chain A"/>
    <property type="match status" value="1"/>
</dbReference>
<dbReference type="PROSITE" id="PS00372">
    <property type="entry name" value="PTS_EIIA_TYPE_2_HIS"/>
    <property type="match status" value="1"/>
</dbReference>
<reference evidence="13 14" key="1">
    <citation type="submission" date="2018-10" db="EMBL/GenBank/DDBJ databases">
        <title>Isolation, diversity and antifungal activity of actinobacteria from wheat.</title>
        <authorList>
            <person name="Han C."/>
        </authorList>
    </citation>
    <scope>NUCLEOTIDE SEQUENCE [LARGE SCALE GENOMIC DNA]</scope>
    <source>
        <strain evidence="13 14">NEAU-YY56</strain>
    </source>
</reference>
<evidence type="ECO:0000256" key="10">
    <source>
        <dbReference type="ARBA" id="ARBA00030956"/>
    </source>
</evidence>
<dbReference type="SUPFAM" id="SSF55804">
    <property type="entry name" value="Phoshotransferase/anion transport protein"/>
    <property type="match status" value="1"/>
</dbReference>
<keyword evidence="7" id="KW-0598">Phosphotransferase system</keyword>
<accession>A0A3M2JHK4</accession>
<evidence type="ECO:0000256" key="9">
    <source>
        <dbReference type="ARBA" id="ARBA00029908"/>
    </source>
</evidence>
<dbReference type="PANTHER" id="PTHR30181:SF2">
    <property type="entry name" value="PTS SYSTEM MANNITOL-SPECIFIC EIICBA COMPONENT"/>
    <property type="match status" value="1"/>
</dbReference>
<keyword evidence="8" id="KW-0418">Kinase</keyword>
<evidence type="ECO:0000256" key="1">
    <source>
        <dbReference type="ARBA" id="ARBA00002434"/>
    </source>
</evidence>
<dbReference type="GO" id="GO:0009401">
    <property type="term" value="P:phosphoenolpyruvate-dependent sugar phosphotransferase system"/>
    <property type="evidence" value="ECO:0007669"/>
    <property type="project" value="UniProtKB-KW"/>
</dbReference>
<evidence type="ECO:0000256" key="4">
    <source>
        <dbReference type="ARBA" id="ARBA00022553"/>
    </source>
</evidence>
<evidence type="ECO:0000256" key="3">
    <source>
        <dbReference type="ARBA" id="ARBA00022448"/>
    </source>
</evidence>
<comment type="caution">
    <text evidence="13">The sequence shown here is derived from an EMBL/GenBank/DDBJ whole genome shotgun (WGS) entry which is preliminary data.</text>
</comment>
<evidence type="ECO:0000256" key="6">
    <source>
        <dbReference type="ARBA" id="ARBA00022679"/>
    </source>
</evidence>
<evidence type="ECO:0000313" key="14">
    <source>
        <dbReference type="Proteomes" id="UP000269289"/>
    </source>
</evidence>
<dbReference type="OrthoDB" id="1640042at2"/>
<gene>
    <name evidence="13" type="ORF">EBM89_08420</name>
</gene>
<feature type="domain" description="PTS EIIA type-2" evidence="12">
    <location>
        <begin position="24"/>
        <end position="163"/>
    </location>
</feature>
<dbReference type="PROSITE" id="PS51094">
    <property type="entry name" value="PTS_EIIA_TYPE_2"/>
    <property type="match status" value="1"/>
</dbReference>
<evidence type="ECO:0000313" key="13">
    <source>
        <dbReference type="EMBL" id="RMI12524.1"/>
    </source>
</evidence>
<proteinExistence type="predicted"/>
<keyword evidence="5" id="KW-0762">Sugar transport</keyword>
<dbReference type="AlphaFoldDB" id="A0A3M2JHK4"/>
<dbReference type="EMBL" id="RFFI01000036">
    <property type="protein sequence ID" value="RMI12524.1"/>
    <property type="molecule type" value="Genomic_DNA"/>
</dbReference>
<name>A0A3M2JHK4_9CELL</name>
<dbReference type="InterPro" id="IPR050893">
    <property type="entry name" value="Sugar_PTS"/>
</dbReference>
<dbReference type="Pfam" id="PF00359">
    <property type="entry name" value="PTS_EIIA_2"/>
    <property type="match status" value="1"/>
</dbReference>
<dbReference type="PANTHER" id="PTHR30181">
    <property type="entry name" value="MANNITOL PERMEASE IIC COMPONENT"/>
    <property type="match status" value="1"/>
</dbReference>
<evidence type="ECO:0000256" key="8">
    <source>
        <dbReference type="ARBA" id="ARBA00022777"/>
    </source>
</evidence>
<dbReference type="Proteomes" id="UP000269289">
    <property type="component" value="Unassembled WGS sequence"/>
</dbReference>
<keyword evidence="6" id="KW-0808">Transferase</keyword>
<keyword evidence="4" id="KW-0597">Phosphoprotein</keyword>
<dbReference type="InterPro" id="IPR002178">
    <property type="entry name" value="PTS_EIIA_type-2_dom"/>
</dbReference>
<comment type="function">
    <text evidence="1">The phosphoenolpyruvate-dependent sugar phosphotransferase system (sugar PTS), a major carbohydrate active transport system, catalyzes the phosphorylation of incoming sugar substrates concomitantly with their translocation across the cell membrane. The enzyme II CmtAB PTS system is involved in D-mannitol transport.</text>
</comment>
<evidence type="ECO:0000259" key="12">
    <source>
        <dbReference type="PROSITE" id="PS51094"/>
    </source>
</evidence>
<protein>
    <recommendedName>
        <fullName evidence="2">Mannitol-specific phosphotransferase enzyme IIA component</fullName>
    </recommendedName>
    <alternativeName>
        <fullName evidence="10">EIIA</fullName>
    </alternativeName>
    <alternativeName>
        <fullName evidence="11">EIII</fullName>
    </alternativeName>
    <alternativeName>
        <fullName evidence="9">PTS system mannitol-specific EIIA component</fullName>
    </alternativeName>
</protein>
<keyword evidence="3" id="KW-0813">Transport</keyword>
<dbReference type="GO" id="GO:0016301">
    <property type="term" value="F:kinase activity"/>
    <property type="evidence" value="ECO:0007669"/>
    <property type="project" value="UniProtKB-KW"/>
</dbReference>
<organism evidence="13 14">
    <name type="scientific">Cellulomonas triticagri</name>
    <dbReference type="NCBI Taxonomy" id="2483352"/>
    <lineage>
        <taxon>Bacteria</taxon>
        <taxon>Bacillati</taxon>
        <taxon>Actinomycetota</taxon>
        <taxon>Actinomycetes</taxon>
        <taxon>Micrococcales</taxon>
        <taxon>Cellulomonadaceae</taxon>
        <taxon>Cellulomonas</taxon>
    </lineage>
</organism>
<evidence type="ECO:0000256" key="7">
    <source>
        <dbReference type="ARBA" id="ARBA00022683"/>
    </source>
</evidence>
<keyword evidence="14" id="KW-1185">Reference proteome</keyword>
<sequence>MGYTTAAAQTTRGADPRGAHVTDEIVTLDRVVLRSGTATREEATAEAVGLLVATGAVTSDYLDAVLQREQEMSTHMGNGLAVPHGTTAAKDTVLASGLAVVRYDTDVDWGGAPVRFVVAIAGRGDEHLHMLARIAVLFSDTSTVERLQAAPTARDLHALLVAAEA</sequence>
<dbReference type="InterPro" id="IPR016152">
    <property type="entry name" value="PTrfase/Anion_transptr"/>
</dbReference>
<evidence type="ECO:0000256" key="11">
    <source>
        <dbReference type="ARBA" id="ARBA00030962"/>
    </source>
</evidence>
<dbReference type="CDD" id="cd00211">
    <property type="entry name" value="PTS_IIA_fru"/>
    <property type="match status" value="1"/>
</dbReference>
<dbReference type="GO" id="GO:0005886">
    <property type="term" value="C:plasma membrane"/>
    <property type="evidence" value="ECO:0007669"/>
    <property type="project" value="TreeGrafter"/>
</dbReference>
<dbReference type="GO" id="GO:0090563">
    <property type="term" value="F:protein-phosphocysteine-sugar phosphotransferase activity"/>
    <property type="evidence" value="ECO:0007669"/>
    <property type="project" value="TreeGrafter"/>
</dbReference>